<dbReference type="InterPro" id="IPR036286">
    <property type="entry name" value="LexA/Signal_pep-like_sf"/>
</dbReference>
<dbReference type="Gene3D" id="2.10.109.10">
    <property type="entry name" value="Umud Fragment, subunit A"/>
    <property type="match status" value="1"/>
</dbReference>
<dbReference type="CDD" id="cd06529">
    <property type="entry name" value="S24_LexA-like"/>
    <property type="match status" value="1"/>
</dbReference>
<feature type="domain" description="HTH cro/C1-type" evidence="1">
    <location>
        <begin position="32"/>
        <end position="67"/>
    </location>
</feature>
<reference evidence="2 3" key="1">
    <citation type="submission" date="2015-01" db="EMBL/GenBank/DDBJ databases">
        <title>Genome sequencing of Jeotgalibacillus soli.</title>
        <authorList>
            <person name="Goh K.M."/>
            <person name="Chan K.-G."/>
            <person name="Yaakop A.S."/>
            <person name="Ee R."/>
            <person name="Gan H.M."/>
            <person name="Chan C.S."/>
        </authorList>
    </citation>
    <scope>NUCLEOTIDE SEQUENCE [LARGE SCALE GENOMIC DNA]</scope>
    <source>
        <strain evidence="2 3">P9</strain>
    </source>
</reference>
<dbReference type="PANTHER" id="PTHR33516:SF2">
    <property type="entry name" value="LEXA REPRESSOR-RELATED"/>
    <property type="match status" value="1"/>
</dbReference>
<dbReference type="InterPro" id="IPR039418">
    <property type="entry name" value="LexA-like"/>
</dbReference>
<protein>
    <recommendedName>
        <fullName evidence="1">HTH cro/C1-type domain-containing protein</fullName>
    </recommendedName>
</protein>
<dbReference type="InterPro" id="IPR050077">
    <property type="entry name" value="LexA_repressor"/>
</dbReference>
<proteinExistence type="predicted"/>
<dbReference type="OrthoDB" id="194368at2"/>
<dbReference type="SUPFAM" id="SSF51306">
    <property type="entry name" value="LexA/Signal peptidase"/>
    <property type="match status" value="1"/>
</dbReference>
<dbReference type="Proteomes" id="UP000031938">
    <property type="component" value="Unassembled WGS sequence"/>
</dbReference>
<dbReference type="Gene3D" id="1.10.260.40">
    <property type="entry name" value="lambda repressor-like DNA-binding domains"/>
    <property type="match status" value="1"/>
</dbReference>
<evidence type="ECO:0000313" key="3">
    <source>
        <dbReference type="Proteomes" id="UP000031938"/>
    </source>
</evidence>
<evidence type="ECO:0000259" key="1">
    <source>
        <dbReference type="PROSITE" id="PS50943"/>
    </source>
</evidence>
<dbReference type="InterPro" id="IPR015927">
    <property type="entry name" value="Peptidase_S24_S26A/B/C"/>
</dbReference>
<dbReference type="STRING" id="889306.KP78_20790"/>
<dbReference type="GO" id="GO:0003677">
    <property type="term" value="F:DNA binding"/>
    <property type="evidence" value="ECO:0007669"/>
    <property type="project" value="InterPro"/>
</dbReference>
<dbReference type="AlphaFoldDB" id="A0A0C2R644"/>
<sequence>MRYNDLLNKYIKQSQLSLREISRRSKDKGHSVSQAYISQLLKGDTPPPSKEVSIVIAEITGGDPDNLLLAAYLEKAPDHMKEFFNNFDVENYRLLNNTLNNMKESVYENEEEFVKDRRKSYYDNCPDDLKEEFLEKTDTPEKFLNFTKKPNKIMTAIYKNLGFDFEKETPENIIKKINQQMVNFNNSIDAINQEKAFPAAISIPLIKNIPSNAPVFSKLNIEGYIDLANPAEYQENDLIILNVNDPSMSGSRIYSGDKAVVKIKTDFEDGDLVVVNIDDQHATLRKIKKLIDDQLLLTASNDQYEPIIIHKDKVRIIGKVIQVIFEP</sequence>
<dbReference type="CDD" id="cd00093">
    <property type="entry name" value="HTH_XRE"/>
    <property type="match status" value="1"/>
</dbReference>
<comment type="caution">
    <text evidence="2">The sequence shown here is derived from an EMBL/GenBank/DDBJ whole genome shotgun (WGS) entry which is preliminary data.</text>
</comment>
<dbReference type="RefSeq" id="WP_041088458.1">
    <property type="nucleotide sequence ID" value="NZ_JXRP01000017.1"/>
</dbReference>
<dbReference type="InterPro" id="IPR001387">
    <property type="entry name" value="Cro/C1-type_HTH"/>
</dbReference>
<dbReference type="Pfam" id="PF00717">
    <property type="entry name" value="Peptidase_S24"/>
    <property type="match status" value="1"/>
</dbReference>
<dbReference type="PROSITE" id="PS50943">
    <property type="entry name" value="HTH_CROC1"/>
    <property type="match status" value="1"/>
</dbReference>
<dbReference type="EMBL" id="JXRP01000017">
    <property type="protein sequence ID" value="KIL45730.1"/>
    <property type="molecule type" value="Genomic_DNA"/>
</dbReference>
<accession>A0A0C2R644</accession>
<dbReference type="PATRIC" id="fig|889306.3.peg.2096"/>
<name>A0A0C2R644_9BACL</name>
<gene>
    <name evidence="2" type="ORF">KP78_20790</name>
</gene>
<keyword evidence="3" id="KW-1185">Reference proteome</keyword>
<dbReference type="InterPro" id="IPR010982">
    <property type="entry name" value="Lambda_DNA-bd_dom_sf"/>
</dbReference>
<organism evidence="2 3">
    <name type="scientific">Jeotgalibacillus soli</name>
    <dbReference type="NCBI Taxonomy" id="889306"/>
    <lineage>
        <taxon>Bacteria</taxon>
        <taxon>Bacillati</taxon>
        <taxon>Bacillota</taxon>
        <taxon>Bacilli</taxon>
        <taxon>Bacillales</taxon>
        <taxon>Caryophanaceae</taxon>
        <taxon>Jeotgalibacillus</taxon>
    </lineage>
</organism>
<evidence type="ECO:0000313" key="2">
    <source>
        <dbReference type="EMBL" id="KIL45730.1"/>
    </source>
</evidence>
<dbReference type="PANTHER" id="PTHR33516">
    <property type="entry name" value="LEXA REPRESSOR"/>
    <property type="match status" value="1"/>
</dbReference>